<name>A0A562JGU2_9FIRM</name>
<dbReference type="GO" id="GO:0016887">
    <property type="term" value="F:ATP hydrolysis activity"/>
    <property type="evidence" value="ECO:0007669"/>
    <property type="project" value="InterPro"/>
</dbReference>
<comment type="function">
    <text evidence="8">May be involved in recombinational repair of damaged DNA.</text>
</comment>
<dbReference type="Proteomes" id="UP000315343">
    <property type="component" value="Unassembled WGS sequence"/>
</dbReference>
<dbReference type="PANTHER" id="PTHR11059">
    <property type="entry name" value="DNA REPAIR PROTEIN RECN"/>
    <property type="match status" value="1"/>
</dbReference>
<comment type="similarity">
    <text evidence="1 8">Belongs to the RecN family.</text>
</comment>
<dbReference type="OrthoDB" id="9806954at2"/>
<evidence type="ECO:0000259" key="10">
    <source>
        <dbReference type="Pfam" id="PF13476"/>
    </source>
</evidence>
<feature type="coiled-coil region" evidence="9">
    <location>
        <begin position="348"/>
        <end position="375"/>
    </location>
</feature>
<keyword evidence="4 8" id="KW-0227">DNA damage</keyword>
<dbReference type="InterPro" id="IPR004604">
    <property type="entry name" value="DNA_recomb/repair_RecN"/>
</dbReference>
<keyword evidence="6 8" id="KW-0234">DNA repair</keyword>
<dbReference type="GO" id="GO:0043590">
    <property type="term" value="C:bacterial nucleoid"/>
    <property type="evidence" value="ECO:0007669"/>
    <property type="project" value="TreeGrafter"/>
</dbReference>
<gene>
    <name evidence="11" type="ORF">LY60_00730</name>
</gene>
<dbReference type="InterPro" id="IPR027417">
    <property type="entry name" value="P-loop_NTPase"/>
</dbReference>
<feature type="domain" description="Rad50/SbcC-type AAA" evidence="10">
    <location>
        <begin position="4"/>
        <end position="221"/>
    </location>
</feature>
<dbReference type="GO" id="GO:0006302">
    <property type="term" value="P:double-strand break repair"/>
    <property type="evidence" value="ECO:0007669"/>
    <property type="project" value="InterPro"/>
</dbReference>
<dbReference type="FunFam" id="3.40.50.300:FF:000356">
    <property type="entry name" value="DNA repair protein RecN"/>
    <property type="match status" value="1"/>
</dbReference>
<sequence>MLISLNISNFAVFENETINFENGFNVFTGETGSGKSVLIEALSLILGERSSKDLIRKGKKSALIEAIFDISGNRYLEEFLESNNIEISQEDYLIISRELLENGKSINKINTRTVPLNMLKEVGKYLIDIYGQFGHESLFKKENHIILLDSLVQRELSPLFEVYSSLYSEHSKKCREIETIKDKLENKDLKIEQLNYEINEIEEADLKPEEEDELLKEIKKLSNVQEIKGSLYEANKILSASAGMNNVYSLLNKIKSYDEKLENFLSRLEIILEEQQFFAHDLRDYSEKLDLDESKLNFIENRMSLISRLKRKYGYSIDKIIEYKSSSQEELNILTEAETKLSMLVKEKDILYKDLKKCAEEISKLRKNAASMLEKQILKELDDLNMKNIKFKVDIQGRNSFAADGNDQVEFLISTNVGSDLNSVQKVVSGGEASRIMLAFKKITSDIDSDQTMIFDEIDSGISGKTSQMSGIKMNYISAKHQVICVTHSPQIASISKNHFFIEKKVVGNNTYSTVRKLDEENKIYEIARLLSGMKITDKSLNNAKELIESNNNIQ</sequence>
<organism evidence="11 12">
    <name type="scientific">Sedimentibacter saalensis</name>
    <dbReference type="NCBI Taxonomy" id="130788"/>
    <lineage>
        <taxon>Bacteria</taxon>
        <taxon>Bacillati</taxon>
        <taxon>Bacillota</taxon>
        <taxon>Tissierellia</taxon>
        <taxon>Sedimentibacter</taxon>
    </lineage>
</organism>
<dbReference type="PANTHER" id="PTHR11059:SF0">
    <property type="entry name" value="DNA REPAIR PROTEIN RECN"/>
    <property type="match status" value="1"/>
</dbReference>
<protein>
    <recommendedName>
        <fullName evidence="2 8">DNA repair protein RecN</fullName>
    </recommendedName>
    <alternativeName>
        <fullName evidence="7 8">Recombination protein N</fullName>
    </alternativeName>
</protein>
<evidence type="ECO:0000256" key="9">
    <source>
        <dbReference type="SAM" id="Coils"/>
    </source>
</evidence>
<keyword evidence="5" id="KW-0067">ATP-binding</keyword>
<evidence type="ECO:0000256" key="6">
    <source>
        <dbReference type="ARBA" id="ARBA00023204"/>
    </source>
</evidence>
<evidence type="ECO:0000313" key="12">
    <source>
        <dbReference type="Proteomes" id="UP000315343"/>
    </source>
</evidence>
<dbReference type="GO" id="GO:0006310">
    <property type="term" value="P:DNA recombination"/>
    <property type="evidence" value="ECO:0007669"/>
    <property type="project" value="InterPro"/>
</dbReference>
<dbReference type="EMBL" id="VLKH01000002">
    <property type="protein sequence ID" value="TWH82432.1"/>
    <property type="molecule type" value="Genomic_DNA"/>
</dbReference>
<dbReference type="Gene3D" id="3.40.50.300">
    <property type="entry name" value="P-loop containing nucleotide triphosphate hydrolases"/>
    <property type="match status" value="2"/>
</dbReference>
<dbReference type="RefSeq" id="WP_145080110.1">
    <property type="nucleotide sequence ID" value="NZ_VLKH01000002.1"/>
</dbReference>
<evidence type="ECO:0000313" key="11">
    <source>
        <dbReference type="EMBL" id="TWH82432.1"/>
    </source>
</evidence>
<dbReference type="PIRSF" id="PIRSF003128">
    <property type="entry name" value="RecN"/>
    <property type="match status" value="1"/>
</dbReference>
<keyword evidence="12" id="KW-1185">Reference proteome</keyword>
<dbReference type="AlphaFoldDB" id="A0A562JGU2"/>
<dbReference type="InterPro" id="IPR038729">
    <property type="entry name" value="Rad50/SbcC_AAA"/>
</dbReference>
<dbReference type="CDD" id="cd03241">
    <property type="entry name" value="ABC_RecN"/>
    <property type="match status" value="2"/>
</dbReference>
<feature type="coiled-coil region" evidence="9">
    <location>
        <begin position="167"/>
        <end position="204"/>
    </location>
</feature>
<dbReference type="GO" id="GO:0009432">
    <property type="term" value="P:SOS response"/>
    <property type="evidence" value="ECO:0007669"/>
    <property type="project" value="TreeGrafter"/>
</dbReference>
<evidence type="ECO:0000256" key="2">
    <source>
        <dbReference type="ARBA" id="ARBA00021315"/>
    </source>
</evidence>
<dbReference type="SUPFAM" id="SSF52540">
    <property type="entry name" value="P-loop containing nucleoside triphosphate hydrolases"/>
    <property type="match status" value="2"/>
</dbReference>
<proteinExistence type="inferred from homology"/>
<keyword evidence="9" id="KW-0175">Coiled coil</keyword>
<feature type="coiled-coil region" evidence="9">
    <location>
        <begin position="254"/>
        <end position="302"/>
    </location>
</feature>
<dbReference type="NCBIfam" id="TIGR00634">
    <property type="entry name" value="recN"/>
    <property type="match status" value="1"/>
</dbReference>
<evidence type="ECO:0000256" key="4">
    <source>
        <dbReference type="ARBA" id="ARBA00022763"/>
    </source>
</evidence>
<dbReference type="GO" id="GO:0005524">
    <property type="term" value="F:ATP binding"/>
    <property type="evidence" value="ECO:0007669"/>
    <property type="project" value="UniProtKB-KW"/>
</dbReference>
<evidence type="ECO:0000256" key="3">
    <source>
        <dbReference type="ARBA" id="ARBA00022741"/>
    </source>
</evidence>
<keyword evidence="3" id="KW-0547">Nucleotide-binding</keyword>
<comment type="caution">
    <text evidence="11">The sequence shown here is derived from an EMBL/GenBank/DDBJ whole genome shotgun (WGS) entry which is preliminary data.</text>
</comment>
<accession>A0A562JGU2</accession>
<evidence type="ECO:0000256" key="7">
    <source>
        <dbReference type="ARBA" id="ARBA00033408"/>
    </source>
</evidence>
<evidence type="ECO:0000256" key="8">
    <source>
        <dbReference type="PIRNR" id="PIRNR003128"/>
    </source>
</evidence>
<evidence type="ECO:0000256" key="5">
    <source>
        <dbReference type="ARBA" id="ARBA00022840"/>
    </source>
</evidence>
<dbReference type="Pfam" id="PF13476">
    <property type="entry name" value="AAA_23"/>
    <property type="match status" value="1"/>
</dbReference>
<evidence type="ECO:0000256" key="1">
    <source>
        <dbReference type="ARBA" id="ARBA00009441"/>
    </source>
</evidence>
<reference evidence="11 12" key="1">
    <citation type="submission" date="2019-07" db="EMBL/GenBank/DDBJ databases">
        <title>Genomic Encyclopedia of Type Strains, Phase I: the one thousand microbial genomes (KMG-I) project.</title>
        <authorList>
            <person name="Kyrpides N."/>
        </authorList>
    </citation>
    <scope>NUCLEOTIDE SEQUENCE [LARGE SCALE GENOMIC DNA]</scope>
    <source>
        <strain evidence="11 12">DSM 13558</strain>
    </source>
</reference>